<dbReference type="HOGENOM" id="CLU_082760_5_1_3"/>
<dbReference type="KEGG" id="amr:AM1_C0059"/>
<dbReference type="PANTHER" id="PTHR35446:SF3">
    <property type="entry name" value="CMD DOMAIN-CONTAINING PROTEIN"/>
    <property type="match status" value="1"/>
</dbReference>
<dbReference type="PANTHER" id="PTHR35446">
    <property type="entry name" value="SI:CH211-175M2.5"/>
    <property type="match status" value="1"/>
</dbReference>
<feature type="domain" description="Carboxymuconolactone decarboxylase-like" evidence="1">
    <location>
        <begin position="62"/>
        <end position="113"/>
    </location>
</feature>
<keyword evidence="2" id="KW-0614">Plasmid</keyword>
<dbReference type="Gene3D" id="1.20.1290.10">
    <property type="entry name" value="AhpD-like"/>
    <property type="match status" value="1"/>
</dbReference>
<dbReference type="InterPro" id="IPR003779">
    <property type="entry name" value="CMD-like"/>
</dbReference>
<dbReference type="Pfam" id="PF02627">
    <property type="entry name" value="CMD"/>
    <property type="match status" value="1"/>
</dbReference>
<keyword evidence="3" id="KW-1185">Reference proteome</keyword>
<dbReference type="EMBL" id="CP000840">
    <property type="protein sequence ID" value="ABW32369.1"/>
    <property type="molecule type" value="Genomic_DNA"/>
</dbReference>
<gene>
    <name evidence="2" type="ordered locus">AM1_C0059</name>
</gene>
<dbReference type="GO" id="GO:0051920">
    <property type="term" value="F:peroxiredoxin activity"/>
    <property type="evidence" value="ECO:0007669"/>
    <property type="project" value="InterPro"/>
</dbReference>
<accession>A8ZMF8</accession>
<organism evidence="2 3">
    <name type="scientific">Acaryochloris marina (strain MBIC 11017)</name>
    <dbReference type="NCBI Taxonomy" id="329726"/>
    <lineage>
        <taxon>Bacteria</taxon>
        <taxon>Bacillati</taxon>
        <taxon>Cyanobacteriota</taxon>
        <taxon>Cyanophyceae</taxon>
        <taxon>Acaryochloridales</taxon>
        <taxon>Acaryochloridaceae</taxon>
        <taxon>Acaryochloris</taxon>
    </lineage>
</organism>
<evidence type="ECO:0000259" key="1">
    <source>
        <dbReference type="Pfam" id="PF02627"/>
    </source>
</evidence>
<dbReference type="Proteomes" id="UP000000268">
    <property type="component" value="Plasmid pREB3"/>
</dbReference>
<evidence type="ECO:0000313" key="3">
    <source>
        <dbReference type="Proteomes" id="UP000000268"/>
    </source>
</evidence>
<proteinExistence type="predicted"/>
<evidence type="ECO:0000313" key="2">
    <source>
        <dbReference type="EMBL" id="ABW32369.1"/>
    </source>
</evidence>
<reference evidence="2 3" key="1">
    <citation type="journal article" date="2008" name="Proc. Natl. Acad. Sci. U.S.A.">
        <title>Niche adaptation and genome expansion in the chlorophyll d-producing cyanobacterium Acaryochloris marina.</title>
        <authorList>
            <person name="Swingley W.D."/>
            <person name="Chen M."/>
            <person name="Cheung P.C."/>
            <person name="Conrad A.L."/>
            <person name="Dejesa L.C."/>
            <person name="Hao J."/>
            <person name="Honchak B.M."/>
            <person name="Karbach L.E."/>
            <person name="Kurdoglu A."/>
            <person name="Lahiri S."/>
            <person name="Mastrian S.D."/>
            <person name="Miyashita H."/>
            <person name="Page L."/>
            <person name="Ramakrishna P."/>
            <person name="Satoh S."/>
            <person name="Sattley W.M."/>
            <person name="Shimada Y."/>
            <person name="Taylor H.L."/>
            <person name="Tomo T."/>
            <person name="Tsuchiya T."/>
            <person name="Wang Z.T."/>
            <person name="Raymond J."/>
            <person name="Mimuro M."/>
            <person name="Blankenship R.E."/>
            <person name="Touchman J.W."/>
        </authorList>
    </citation>
    <scope>NUCLEOTIDE SEQUENCE [LARGE SCALE GENOMIC DNA]</scope>
    <source>
        <strain evidence="3">MBIC 11017</strain>
        <plasmid evidence="3">Plasmid pREB3</plasmid>
    </source>
</reference>
<dbReference type="AlphaFoldDB" id="A8ZMF8"/>
<sequence>MSLNSYSCETELMDFKIYTLETAPDESKGALQQAEQTFKFIPNLEGILAESPATLKSGMALWDLFETTSFTPIEQQVIYLTANYEHECSYCVAAHSGLAKMVGMSAEDIEAIRNGKPLIDQKLQALRHFTKRMISERGWVGDEEIEEFLAAGYTRQQILEVILGIAVKVIHNYTNHIAKTPLDKAFQPYTWSKPSVP</sequence>
<dbReference type="InterPro" id="IPR029032">
    <property type="entry name" value="AhpD-like"/>
</dbReference>
<geneLocation type="plasmid" evidence="2 3">
    <name>pREB3</name>
</geneLocation>
<dbReference type="SUPFAM" id="SSF69118">
    <property type="entry name" value="AhpD-like"/>
    <property type="match status" value="1"/>
</dbReference>
<protein>
    <recommendedName>
        <fullName evidence="1">Carboxymuconolactone decarboxylase-like domain-containing protein</fullName>
    </recommendedName>
</protein>
<name>A8ZMF8_ACAM1</name>